<dbReference type="Proteomes" id="UP000624404">
    <property type="component" value="Unassembled WGS sequence"/>
</dbReference>
<dbReference type="GO" id="GO:0008061">
    <property type="term" value="F:chitin binding"/>
    <property type="evidence" value="ECO:0007669"/>
    <property type="project" value="UniProtKB-UniRule"/>
</dbReference>
<keyword evidence="4" id="KW-0732">Signal</keyword>
<evidence type="ECO:0000256" key="1">
    <source>
        <dbReference type="ARBA" id="ARBA00022669"/>
    </source>
</evidence>
<dbReference type="SUPFAM" id="SSF57016">
    <property type="entry name" value="Plant lectins/antimicrobial peptides"/>
    <property type="match status" value="1"/>
</dbReference>
<evidence type="ECO:0000256" key="3">
    <source>
        <dbReference type="SAM" id="MobiDB-lite"/>
    </source>
</evidence>
<feature type="disulfide bond" evidence="2">
    <location>
        <begin position="337"/>
        <end position="352"/>
    </location>
</feature>
<dbReference type="Gene3D" id="3.30.60.10">
    <property type="entry name" value="Endochitinase-like"/>
    <property type="match status" value="1"/>
</dbReference>
<comment type="caution">
    <text evidence="6">The sequence shown here is derived from an EMBL/GenBank/DDBJ whole genome shotgun (WGS) entry which is preliminary data.</text>
</comment>
<feature type="signal peptide" evidence="4">
    <location>
        <begin position="1"/>
        <end position="25"/>
    </location>
</feature>
<feature type="compositionally biased region" description="Low complexity" evidence="3">
    <location>
        <begin position="232"/>
        <end position="281"/>
    </location>
</feature>
<accession>A0A8H2VNM7</accession>
<dbReference type="EMBL" id="CAJHIA010000006">
    <property type="protein sequence ID" value="CAD6441607.1"/>
    <property type="molecule type" value="Genomic_DNA"/>
</dbReference>
<reference evidence="6" key="1">
    <citation type="submission" date="2020-10" db="EMBL/GenBank/DDBJ databases">
        <authorList>
            <person name="Kusch S."/>
        </authorList>
    </citation>
    <scope>NUCLEOTIDE SEQUENCE</scope>
    <source>
        <strain evidence="6">SwB9</strain>
    </source>
</reference>
<dbReference type="Gene3D" id="2.70.50.70">
    <property type="match status" value="1"/>
</dbReference>
<dbReference type="InterPro" id="IPR001002">
    <property type="entry name" value="Chitin-bd_1"/>
</dbReference>
<dbReference type="InterPro" id="IPR036861">
    <property type="entry name" value="Endochitinase-like_sf"/>
</dbReference>
<feature type="chain" id="PRO_5034438809" evidence="4">
    <location>
        <begin position="26"/>
        <end position="399"/>
    </location>
</feature>
<dbReference type="PANTHER" id="PTHR36182:SF1">
    <property type="entry name" value="PROTEIN, PUTATIVE (AFU_ORTHOLOGUE AFUA_6G10930)-RELATED"/>
    <property type="match status" value="1"/>
</dbReference>
<keyword evidence="1 2" id="KW-0147">Chitin-binding</keyword>
<keyword evidence="7" id="KW-1185">Reference proteome</keyword>
<comment type="caution">
    <text evidence="2">Lacks conserved residue(s) required for the propagation of feature annotation.</text>
</comment>
<evidence type="ECO:0000259" key="5">
    <source>
        <dbReference type="PROSITE" id="PS50941"/>
    </source>
</evidence>
<organism evidence="6 7">
    <name type="scientific">Sclerotinia trifoliorum</name>
    <dbReference type="NCBI Taxonomy" id="28548"/>
    <lineage>
        <taxon>Eukaryota</taxon>
        <taxon>Fungi</taxon>
        <taxon>Dikarya</taxon>
        <taxon>Ascomycota</taxon>
        <taxon>Pezizomycotina</taxon>
        <taxon>Leotiomycetes</taxon>
        <taxon>Helotiales</taxon>
        <taxon>Sclerotiniaceae</taxon>
        <taxon>Sclerotinia</taxon>
    </lineage>
</organism>
<dbReference type="OrthoDB" id="2342176at2759"/>
<feature type="region of interest" description="Disordered" evidence="3">
    <location>
        <begin position="199"/>
        <end position="281"/>
    </location>
</feature>
<proteinExistence type="predicted"/>
<evidence type="ECO:0000256" key="2">
    <source>
        <dbReference type="PROSITE-ProRule" id="PRU00261"/>
    </source>
</evidence>
<feature type="disulfide bond" evidence="2">
    <location>
        <begin position="351"/>
        <end position="365"/>
    </location>
</feature>
<dbReference type="CDD" id="cd11618">
    <property type="entry name" value="ChtBD1_1"/>
    <property type="match status" value="1"/>
</dbReference>
<feature type="domain" description="Chitin-binding type-1" evidence="5">
    <location>
        <begin position="334"/>
        <end position="378"/>
    </location>
</feature>
<dbReference type="AlphaFoldDB" id="A0A8H2VNM7"/>
<name>A0A8H2VNM7_9HELO</name>
<sequence>MQFTSNVALAAFLCASTINAHLSLTYPPPFRSALNPNAVQSQIDYSITAPLASSGSNFPCKYNDMGTPGGKSVATWAAGATANWTVGTGALHGGGSCQVALSYDSGKTFRVIHSYIGSCPAAVGASADFTVPADAPAGEAMFAWTWQNQIGNREFYMSCASVTIEASGSKARAAPAVAFSSRPDLFLVNLGNGCTSVESKAVNYPNPGPDADVTRKSSESGTFTGTCGPVNGVVSSGSEAGSSSAPAGSSSGESSGSPVASAPSAPAVSASSAPAPVASSSTTPISIEIIPTTPASSTLSSATIASTSAAVSPTVGATAPSSSGSSGAVQPSTDGLCSGGKTCTGSGFGPCCSRDGFCGIGDAWCGAGCQPGFGTCGTTINSTAASNAIRKIRGRSVRV</sequence>
<protein>
    <submittedName>
        <fullName evidence="6">82ef1843-6d2d-4030-a51c-dc3cc06517a2-CDS</fullName>
    </submittedName>
</protein>
<dbReference type="PANTHER" id="PTHR36182">
    <property type="entry name" value="PROTEIN, PUTATIVE (AFU_ORTHOLOGUE AFUA_6G10930)-RELATED"/>
    <property type="match status" value="1"/>
</dbReference>
<keyword evidence="2" id="KW-1015">Disulfide bond</keyword>
<dbReference type="PROSITE" id="PS50941">
    <property type="entry name" value="CHIT_BIND_I_2"/>
    <property type="match status" value="1"/>
</dbReference>
<gene>
    <name evidence="6" type="ORF">SCLTRI_LOCUS1393</name>
</gene>
<evidence type="ECO:0000313" key="6">
    <source>
        <dbReference type="EMBL" id="CAD6441607.1"/>
    </source>
</evidence>
<evidence type="ECO:0000313" key="7">
    <source>
        <dbReference type="Proteomes" id="UP000624404"/>
    </source>
</evidence>
<evidence type="ECO:0000256" key="4">
    <source>
        <dbReference type="SAM" id="SignalP"/>
    </source>
</evidence>